<evidence type="ECO:0000256" key="5">
    <source>
        <dbReference type="ARBA" id="ARBA00023136"/>
    </source>
</evidence>
<dbReference type="AlphaFoldDB" id="A0A2T5BDZ2"/>
<dbReference type="PANTHER" id="PTHR43646:SF2">
    <property type="entry name" value="GLYCOSYLTRANSFERASE 2-LIKE DOMAIN-CONTAINING PROTEIN"/>
    <property type="match status" value="1"/>
</dbReference>
<dbReference type="InterPro" id="IPR001173">
    <property type="entry name" value="Glyco_trans_2-like"/>
</dbReference>
<dbReference type="OrthoDB" id="6653642at2"/>
<accession>A0A2T5BDZ2</accession>
<dbReference type="Pfam" id="PF00535">
    <property type="entry name" value="Glycos_transf_2"/>
    <property type="match status" value="1"/>
</dbReference>
<evidence type="ECO:0000256" key="2">
    <source>
        <dbReference type="ARBA" id="ARBA00022475"/>
    </source>
</evidence>
<reference evidence="7 8" key="1">
    <citation type="submission" date="2018-04" db="EMBL/GenBank/DDBJ databases">
        <title>Genomic Encyclopedia of Type Strains, Phase IV (KMG-IV): sequencing the most valuable type-strain genomes for metagenomic binning, comparative biology and taxonomic classification.</title>
        <authorList>
            <person name="Goeker M."/>
        </authorList>
    </citation>
    <scope>NUCLEOTIDE SEQUENCE [LARGE SCALE GENOMIC DNA]</scope>
    <source>
        <strain evidence="7 8">DSM 7138</strain>
    </source>
</reference>
<evidence type="ECO:0000259" key="6">
    <source>
        <dbReference type="Pfam" id="PF00535"/>
    </source>
</evidence>
<dbReference type="GO" id="GO:0005886">
    <property type="term" value="C:plasma membrane"/>
    <property type="evidence" value="ECO:0007669"/>
    <property type="project" value="UniProtKB-SubCell"/>
</dbReference>
<dbReference type="SUPFAM" id="SSF53448">
    <property type="entry name" value="Nucleotide-diphospho-sugar transferases"/>
    <property type="match status" value="1"/>
</dbReference>
<sequence>MLISVIIPHYNQEDQLQVCLSRLHAQRDVQAGVEIIVVDNASRRMPEAVCAEWPGVTLLSEKTPGPGPARNLGAATAKGDVLAFIDADCYPHRDWLHHIEKAFANPNTQIIGGDVQVGFADPTRPTFLELYEAIYSYRNKDYIKKGFSGTGNLAMRPDVLRHVGPFAGIGIAEDRDWGLRSKALGYRIEYVAPMIVYHPARKKFSELSRKWDRLIAHDFEGKTPGPWGIAKWIGRTIAVSGSPLIEVPTVLTSPRVAGLTQRATAFACLCAVRTYRGYAMARILVRGPASDRHDWDR</sequence>
<dbReference type="Gene3D" id="3.90.550.10">
    <property type="entry name" value="Spore Coat Polysaccharide Biosynthesis Protein SpsA, Chain A"/>
    <property type="match status" value="1"/>
</dbReference>
<organism evidence="7 8">
    <name type="scientific">Mycoplana dimorpha</name>
    <dbReference type="NCBI Taxonomy" id="28320"/>
    <lineage>
        <taxon>Bacteria</taxon>
        <taxon>Pseudomonadati</taxon>
        <taxon>Pseudomonadota</taxon>
        <taxon>Alphaproteobacteria</taxon>
        <taxon>Hyphomicrobiales</taxon>
        <taxon>Rhizobiaceae</taxon>
        <taxon>Mycoplana</taxon>
    </lineage>
</organism>
<comment type="subcellular location">
    <subcellularLocation>
        <location evidence="1">Cell membrane</location>
    </subcellularLocation>
</comment>
<proteinExistence type="predicted"/>
<evidence type="ECO:0000256" key="3">
    <source>
        <dbReference type="ARBA" id="ARBA00022676"/>
    </source>
</evidence>
<name>A0A2T5BDZ2_MYCDI</name>
<evidence type="ECO:0000256" key="1">
    <source>
        <dbReference type="ARBA" id="ARBA00004236"/>
    </source>
</evidence>
<keyword evidence="3" id="KW-0328">Glycosyltransferase</keyword>
<gene>
    <name evidence="7" type="ORF">C7449_10249</name>
</gene>
<dbReference type="RefSeq" id="WP_108001481.1">
    <property type="nucleotide sequence ID" value="NZ_JBHEEX010000015.1"/>
</dbReference>
<protein>
    <submittedName>
        <fullName evidence="7">Glycosyl transferase family 2</fullName>
    </submittedName>
</protein>
<keyword evidence="8" id="KW-1185">Reference proteome</keyword>
<dbReference type="InterPro" id="IPR029044">
    <property type="entry name" value="Nucleotide-diphossugar_trans"/>
</dbReference>
<dbReference type="Proteomes" id="UP000241247">
    <property type="component" value="Unassembled WGS sequence"/>
</dbReference>
<dbReference type="GO" id="GO:0016757">
    <property type="term" value="F:glycosyltransferase activity"/>
    <property type="evidence" value="ECO:0007669"/>
    <property type="project" value="UniProtKB-KW"/>
</dbReference>
<dbReference type="EMBL" id="PZZZ01000002">
    <property type="protein sequence ID" value="PTM97181.1"/>
    <property type="molecule type" value="Genomic_DNA"/>
</dbReference>
<keyword evidence="2" id="KW-1003">Cell membrane</keyword>
<comment type="caution">
    <text evidence="7">The sequence shown here is derived from an EMBL/GenBank/DDBJ whole genome shotgun (WGS) entry which is preliminary data.</text>
</comment>
<evidence type="ECO:0000256" key="4">
    <source>
        <dbReference type="ARBA" id="ARBA00022679"/>
    </source>
</evidence>
<keyword evidence="5" id="KW-0472">Membrane</keyword>
<feature type="domain" description="Glycosyltransferase 2-like" evidence="6">
    <location>
        <begin position="4"/>
        <end position="160"/>
    </location>
</feature>
<keyword evidence="4 7" id="KW-0808">Transferase</keyword>
<dbReference type="PANTHER" id="PTHR43646">
    <property type="entry name" value="GLYCOSYLTRANSFERASE"/>
    <property type="match status" value="1"/>
</dbReference>
<evidence type="ECO:0000313" key="7">
    <source>
        <dbReference type="EMBL" id="PTM97181.1"/>
    </source>
</evidence>
<evidence type="ECO:0000313" key="8">
    <source>
        <dbReference type="Proteomes" id="UP000241247"/>
    </source>
</evidence>